<dbReference type="Proteomes" id="UP000789396">
    <property type="component" value="Unassembled WGS sequence"/>
</dbReference>
<evidence type="ECO:0000313" key="1">
    <source>
        <dbReference type="EMBL" id="CAG8739404.1"/>
    </source>
</evidence>
<keyword evidence="2" id="KW-1185">Reference proteome</keyword>
<feature type="non-terminal residue" evidence="1">
    <location>
        <position position="1"/>
    </location>
</feature>
<dbReference type="SUPFAM" id="SSF47095">
    <property type="entry name" value="HMG-box"/>
    <property type="match status" value="1"/>
</dbReference>
<reference evidence="1" key="1">
    <citation type="submission" date="2021-06" db="EMBL/GenBank/DDBJ databases">
        <authorList>
            <person name="Kallberg Y."/>
            <person name="Tangrot J."/>
            <person name="Rosling A."/>
        </authorList>
    </citation>
    <scope>NUCLEOTIDE SEQUENCE</scope>
    <source>
        <strain evidence="1">IN212</strain>
    </source>
</reference>
<sequence length="190" mass="22436">KDLKNGEISKLTGQEWREHQEVHWYFKILADLAEENHDRVYPGYKFSPKRGKETLKNMNDNKKTEVHREVILEPTSLNTNDADNLQEIRHINDFPCDFSLYTDNSEMMNDSPCECSFYTDANKEMNDFPYDFSLYTDNLEIMNAFPCEFSFYNDTNNNDLETINNSFSEIPDQNFDQGTFDIEDYINLDP</sequence>
<dbReference type="Gene3D" id="1.10.30.10">
    <property type="entry name" value="High mobility group box domain"/>
    <property type="match status" value="1"/>
</dbReference>
<dbReference type="InterPro" id="IPR036910">
    <property type="entry name" value="HMG_box_dom_sf"/>
</dbReference>
<gene>
    <name evidence="1" type="ORF">RFULGI_LOCUS12738</name>
</gene>
<dbReference type="AlphaFoldDB" id="A0A9N9NJE8"/>
<comment type="caution">
    <text evidence="1">The sequence shown here is derived from an EMBL/GenBank/DDBJ whole genome shotgun (WGS) entry which is preliminary data.</text>
</comment>
<dbReference type="OrthoDB" id="6247875at2759"/>
<dbReference type="EMBL" id="CAJVPZ010031464">
    <property type="protein sequence ID" value="CAG8739404.1"/>
    <property type="molecule type" value="Genomic_DNA"/>
</dbReference>
<evidence type="ECO:0000313" key="2">
    <source>
        <dbReference type="Proteomes" id="UP000789396"/>
    </source>
</evidence>
<protein>
    <submittedName>
        <fullName evidence="1">16083_t:CDS:1</fullName>
    </submittedName>
</protein>
<organism evidence="1 2">
    <name type="scientific">Racocetra fulgida</name>
    <dbReference type="NCBI Taxonomy" id="60492"/>
    <lineage>
        <taxon>Eukaryota</taxon>
        <taxon>Fungi</taxon>
        <taxon>Fungi incertae sedis</taxon>
        <taxon>Mucoromycota</taxon>
        <taxon>Glomeromycotina</taxon>
        <taxon>Glomeromycetes</taxon>
        <taxon>Diversisporales</taxon>
        <taxon>Gigasporaceae</taxon>
        <taxon>Racocetra</taxon>
    </lineage>
</organism>
<name>A0A9N9NJE8_9GLOM</name>
<proteinExistence type="predicted"/>
<accession>A0A9N9NJE8</accession>